<dbReference type="InterPro" id="IPR043519">
    <property type="entry name" value="NT_sf"/>
</dbReference>
<evidence type="ECO:0000313" key="2">
    <source>
        <dbReference type="Proteomes" id="UP001596297"/>
    </source>
</evidence>
<dbReference type="EMBL" id="JBHSWD010000001">
    <property type="protein sequence ID" value="MFC6591148.1"/>
    <property type="molecule type" value="Genomic_DNA"/>
</dbReference>
<dbReference type="PANTHER" id="PTHR34822">
    <property type="entry name" value="GRPB DOMAIN PROTEIN (AFU_ORTHOLOGUE AFUA_1G01530)"/>
    <property type="match status" value="1"/>
</dbReference>
<dbReference type="RefSeq" id="WP_380082156.1">
    <property type="nucleotide sequence ID" value="NZ_JBHSWD010000001.1"/>
</dbReference>
<dbReference type="InterPro" id="IPR007344">
    <property type="entry name" value="GrpB/CoaE"/>
</dbReference>
<dbReference type="PANTHER" id="PTHR34822:SF1">
    <property type="entry name" value="GRPB FAMILY PROTEIN"/>
    <property type="match status" value="1"/>
</dbReference>
<dbReference type="Pfam" id="PF04229">
    <property type="entry name" value="GrpB"/>
    <property type="match status" value="1"/>
</dbReference>
<organism evidence="1 2">
    <name type="scientific">Deinococcus lacus</name>
    <dbReference type="NCBI Taxonomy" id="392561"/>
    <lineage>
        <taxon>Bacteria</taxon>
        <taxon>Thermotogati</taxon>
        <taxon>Deinococcota</taxon>
        <taxon>Deinococci</taxon>
        <taxon>Deinococcales</taxon>
        <taxon>Deinococcaceae</taxon>
        <taxon>Deinococcus</taxon>
    </lineage>
</organism>
<protein>
    <submittedName>
        <fullName evidence="1">GrpB family protein</fullName>
    </submittedName>
</protein>
<proteinExistence type="predicted"/>
<reference evidence="2" key="1">
    <citation type="journal article" date="2019" name="Int. J. Syst. Evol. Microbiol.">
        <title>The Global Catalogue of Microorganisms (GCM) 10K type strain sequencing project: providing services to taxonomists for standard genome sequencing and annotation.</title>
        <authorList>
            <consortium name="The Broad Institute Genomics Platform"/>
            <consortium name="The Broad Institute Genome Sequencing Center for Infectious Disease"/>
            <person name="Wu L."/>
            <person name="Ma J."/>
        </authorList>
    </citation>
    <scope>NUCLEOTIDE SEQUENCE [LARGE SCALE GENOMIC DNA]</scope>
    <source>
        <strain evidence="2">CGMCC 1.15772</strain>
    </source>
</reference>
<accession>A0ABW1YA85</accession>
<gene>
    <name evidence="1" type="ORF">ACFP81_03295</name>
</gene>
<sequence>MTKDPTPIRTLEVVPYDPAWPAEFEAIAAPIRAKLGPLVLSVEHVGSTSVPGLAAKPVIDLDVVVSSRLMLPEVIGKLAELGYIHEGNLGIKGREAFMWPAGSKRHHLYVCSVNTRNLNYHLLFRDYLRQNPNKAQMYGELKEKLSQQYPNDIDGYIQGKQDLINSLMEEAELLSSFDFSSPKKPHPKGVLP</sequence>
<dbReference type="Proteomes" id="UP001596297">
    <property type="component" value="Unassembled WGS sequence"/>
</dbReference>
<dbReference type="Gene3D" id="3.30.460.10">
    <property type="entry name" value="Beta Polymerase, domain 2"/>
    <property type="match status" value="1"/>
</dbReference>
<keyword evidence="2" id="KW-1185">Reference proteome</keyword>
<evidence type="ECO:0000313" key="1">
    <source>
        <dbReference type="EMBL" id="MFC6591148.1"/>
    </source>
</evidence>
<comment type="caution">
    <text evidence="1">The sequence shown here is derived from an EMBL/GenBank/DDBJ whole genome shotgun (WGS) entry which is preliminary data.</text>
</comment>
<dbReference type="SUPFAM" id="SSF81301">
    <property type="entry name" value="Nucleotidyltransferase"/>
    <property type="match status" value="1"/>
</dbReference>
<name>A0ABW1YA85_9DEIO</name>